<evidence type="ECO:0008006" key="4">
    <source>
        <dbReference type="Google" id="ProtNLM"/>
    </source>
</evidence>
<dbReference type="AlphaFoldDB" id="A0A8S1QSG5"/>
<proteinExistence type="predicted"/>
<organism evidence="2 3">
    <name type="scientific">Paramecium sonneborni</name>
    <dbReference type="NCBI Taxonomy" id="65129"/>
    <lineage>
        <taxon>Eukaryota</taxon>
        <taxon>Sar</taxon>
        <taxon>Alveolata</taxon>
        <taxon>Ciliophora</taxon>
        <taxon>Intramacronucleata</taxon>
        <taxon>Oligohymenophorea</taxon>
        <taxon>Peniculida</taxon>
        <taxon>Parameciidae</taxon>
        <taxon>Paramecium</taxon>
    </lineage>
</organism>
<reference evidence="2" key="1">
    <citation type="submission" date="2021-01" db="EMBL/GenBank/DDBJ databases">
        <authorList>
            <consortium name="Genoscope - CEA"/>
            <person name="William W."/>
        </authorList>
    </citation>
    <scope>NUCLEOTIDE SEQUENCE</scope>
</reference>
<protein>
    <recommendedName>
        <fullName evidence="4">RING-type domain-containing protein</fullName>
    </recommendedName>
</protein>
<evidence type="ECO:0000313" key="3">
    <source>
        <dbReference type="Proteomes" id="UP000692954"/>
    </source>
</evidence>
<dbReference type="EMBL" id="CAJJDN010000118">
    <property type="protein sequence ID" value="CAD8118686.1"/>
    <property type="molecule type" value="Genomic_DNA"/>
</dbReference>
<feature type="coiled-coil region" evidence="1">
    <location>
        <begin position="368"/>
        <end position="517"/>
    </location>
</feature>
<dbReference type="OrthoDB" id="291731at2759"/>
<keyword evidence="3" id="KW-1185">Reference proteome</keyword>
<sequence length="622" mass="74754">MKQIEIDKESDQPTIQEETLLKTEQYLCPANRNHKLQSLDKLLSHLHTCKEVKLPDKPRFVYYCQYYQGHCFLTTEDREKHERICQWKLGLKKQTDPTANKYSIIQPLGKPINPQQQQKPVAYSEQQQRNYEYAIKKGLIKKKGTNEYIPEDGFEFNKDFKKVDELMKLQIQKNISDQNQNNIQFTFQNCFFMVQPQNKQLIEFLVKRMPYNLYFRKFKFYKEDEKNQIVQKLLMKEQKREKRKKKNKPEIKYTFLNQIPNDIPVNLLNFNSYEDYLDKQYEEFVSCKKMEEENILTSTFLLTTEKKAIFILQIGKDFDEIFGKNINLLDFKAIFSDYIAFSFRKDENIKKQIEPYLEQKKTEPNDTNKNQKQNQNIFEEEIDIQQQRLIGELKAKLEIQKQKNQEDKSQLERNQRELQDLIEKKKGLILKESDIEQQIKRVNAQINSYHSKIKSYKQELEIKNQEKIKILYDQKEKELNEFIDALNQQVSQYENSQQEIKDEIQSLREEKQKLKSTISRLQPFKLQLERQLEELQKQESSVPQQMTQSEYYTGNEFVFDISEKIKCKACKIRKINVVYIPCGDAALCKICHEKFEQLLPHVCPICEKFVKRVYHFMWENEG</sequence>
<dbReference type="Pfam" id="PF13920">
    <property type="entry name" value="zf-C3HC4_3"/>
    <property type="match status" value="1"/>
</dbReference>
<name>A0A8S1QSG5_9CILI</name>
<evidence type="ECO:0000256" key="1">
    <source>
        <dbReference type="SAM" id="Coils"/>
    </source>
</evidence>
<accession>A0A8S1QSG5</accession>
<comment type="caution">
    <text evidence="2">The sequence shown here is derived from an EMBL/GenBank/DDBJ whole genome shotgun (WGS) entry which is preliminary data.</text>
</comment>
<dbReference type="Proteomes" id="UP000692954">
    <property type="component" value="Unassembled WGS sequence"/>
</dbReference>
<keyword evidence="1" id="KW-0175">Coiled coil</keyword>
<gene>
    <name evidence="2" type="ORF">PSON_ATCC_30995.1.T1180080</name>
</gene>
<evidence type="ECO:0000313" key="2">
    <source>
        <dbReference type="EMBL" id="CAD8118686.1"/>
    </source>
</evidence>